<dbReference type="EMBL" id="CP021659">
    <property type="protein sequence ID" value="AWK14924.1"/>
    <property type="molecule type" value="Genomic_DNA"/>
</dbReference>
<gene>
    <name evidence="2" type="ORF">CCS41_11300</name>
</gene>
<keyword evidence="1" id="KW-0812">Transmembrane</keyword>
<accession>A0A2U8IA29</accession>
<name>A0A2U8IA29_9GAMM</name>
<proteinExistence type="predicted"/>
<evidence type="ECO:0000313" key="2">
    <source>
        <dbReference type="EMBL" id="AWK14924.1"/>
    </source>
</evidence>
<feature type="transmembrane region" description="Helical" evidence="1">
    <location>
        <begin position="20"/>
        <end position="38"/>
    </location>
</feature>
<organism evidence="2 3">
    <name type="scientific">Candidatus Fukatsuia symbiotica</name>
    <dbReference type="NCBI Taxonomy" id="1878942"/>
    <lineage>
        <taxon>Bacteria</taxon>
        <taxon>Pseudomonadati</taxon>
        <taxon>Pseudomonadota</taxon>
        <taxon>Gammaproteobacteria</taxon>
        <taxon>Enterobacterales</taxon>
        <taxon>Yersiniaceae</taxon>
        <taxon>Candidatus Fukatsuia</taxon>
    </lineage>
</organism>
<dbReference type="Proteomes" id="UP000261875">
    <property type="component" value="Chromosome"/>
</dbReference>
<keyword evidence="1" id="KW-1133">Transmembrane helix</keyword>
<dbReference type="AlphaFoldDB" id="A0A2U8IA29"/>
<keyword evidence="1" id="KW-0472">Membrane</keyword>
<keyword evidence="3" id="KW-1185">Reference proteome</keyword>
<sequence>MLLHVAKTYFQTRLPPDANTILFITQLSIGFFTMIFFAKYTYEHRTTQSSLDFLQNLLRTANSALSIDVLLE</sequence>
<protein>
    <submittedName>
        <fullName evidence="2">Uncharacterized protein</fullName>
    </submittedName>
</protein>
<dbReference type="KEGG" id="fsm:CCS41_11300"/>
<reference evidence="2 3" key="1">
    <citation type="submission" date="2017-05" db="EMBL/GenBank/DDBJ databases">
        <title>Genome sequence of Candidatus Fukatsuia symbiotica and Candidatus Hamiltonella defensa from Acyrthosiphon pisum strain 5D.</title>
        <authorList>
            <person name="Patel V.A."/>
            <person name="Chevignon G."/>
            <person name="Russell J.A."/>
            <person name="Oliver K.M."/>
        </authorList>
    </citation>
    <scope>NUCLEOTIDE SEQUENCE [LARGE SCALE GENOMIC DNA]</scope>
    <source>
        <strain evidence="2 3">5D</strain>
    </source>
</reference>
<evidence type="ECO:0000256" key="1">
    <source>
        <dbReference type="SAM" id="Phobius"/>
    </source>
</evidence>
<evidence type="ECO:0000313" key="3">
    <source>
        <dbReference type="Proteomes" id="UP000261875"/>
    </source>
</evidence>